<accession>A0AA39WEL0</accession>
<organism evidence="1 2">
    <name type="scientific">Immersiella caudata</name>
    <dbReference type="NCBI Taxonomy" id="314043"/>
    <lineage>
        <taxon>Eukaryota</taxon>
        <taxon>Fungi</taxon>
        <taxon>Dikarya</taxon>
        <taxon>Ascomycota</taxon>
        <taxon>Pezizomycotina</taxon>
        <taxon>Sordariomycetes</taxon>
        <taxon>Sordariomycetidae</taxon>
        <taxon>Sordariales</taxon>
        <taxon>Lasiosphaeriaceae</taxon>
        <taxon>Immersiella</taxon>
    </lineage>
</organism>
<sequence length="101" mass="10695">MPRDERVTPLGQDGDVAFRLGRVAVSKLVDEYAPVAAHQVANFVGKISSGYRMAAVQEGLGLDAAAGLKSWQQLLVADGITFLPVALAGFVSTKSLWHNTA</sequence>
<dbReference type="AlphaFoldDB" id="A0AA39WEL0"/>
<reference evidence="1" key="1">
    <citation type="submission" date="2023-06" db="EMBL/GenBank/DDBJ databases">
        <title>Genome-scale phylogeny and comparative genomics of the fungal order Sordariales.</title>
        <authorList>
            <consortium name="Lawrence Berkeley National Laboratory"/>
            <person name="Hensen N."/>
            <person name="Bonometti L."/>
            <person name="Westerberg I."/>
            <person name="Brannstrom I.O."/>
            <person name="Guillou S."/>
            <person name="Cros-Aarteil S."/>
            <person name="Calhoun S."/>
            <person name="Haridas S."/>
            <person name="Kuo A."/>
            <person name="Mondo S."/>
            <person name="Pangilinan J."/>
            <person name="Riley R."/>
            <person name="Labutti K."/>
            <person name="Andreopoulos B."/>
            <person name="Lipzen A."/>
            <person name="Chen C."/>
            <person name="Yanf M."/>
            <person name="Daum C."/>
            <person name="Ng V."/>
            <person name="Clum A."/>
            <person name="Steindorff A."/>
            <person name="Ohm R."/>
            <person name="Martin F."/>
            <person name="Silar P."/>
            <person name="Natvig D."/>
            <person name="Lalanne C."/>
            <person name="Gautier V."/>
            <person name="Ament-Velasquez S.L."/>
            <person name="Kruys A."/>
            <person name="Hutchinson M.I."/>
            <person name="Powell A.J."/>
            <person name="Barry K."/>
            <person name="Miller A.N."/>
            <person name="Grigoriev I.V."/>
            <person name="Debuchy R."/>
            <person name="Gladieux P."/>
            <person name="Thoren M.H."/>
            <person name="Johannesson H."/>
        </authorList>
    </citation>
    <scope>NUCLEOTIDE SEQUENCE</scope>
    <source>
        <strain evidence="1">CBS 606.72</strain>
    </source>
</reference>
<gene>
    <name evidence="1" type="ORF">B0T14DRAFT_499329</name>
</gene>
<proteinExistence type="predicted"/>
<evidence type="ECO:0000313" key="2">
    <source>
        <dbReference type="Proteomes" id="UP001175000"/>
    </source>
</evidence>
<dbReference type="Proteomes" id="UP001175000">
    <property type="component" value="Unassembled WGS sequence"/>
</dbReference>
<keyword evidence="2" id="KW-1185">Reference proteome</keyword>
<name>A0AA39WEL0_9PEZI</name>
<evidence type="ECO:0000313" key="1">
    <source>
        <dbReference type="EMBL" id="KAK0613949.1"/>
    </source>
</evidence>
<comment type="caution">
    <text evidence="1">The sequence shown here is derived from an EMBL/GenBank/DDBJ whole genome shotgun (WGS) entry which is preliminary data.</text>
</comment>
<dbReference type="EMBL" id="JAULSU010000006">
    <property type="protein sequence ID" value="KAK0613949.1"/>
    <property type="molecule type" value="Genomic_DNA"/>
</dbReference>
<protein>
    <submittedName>
        <fullName evidence="1">Uncharacterized protein</fullName>
    </submittedName>
</protein>